<reference evidence="3 4" key="1">
    <citation type="submission" date="2014-08" db="EMBL/GenBank/DDBJ databases">
        <authorList>
            <person name="Moulin Lionel"/>
        </authorList>
    </citation>
    <scope>NUCLEOTIDE SEQUENCE [LARGE SCALE GENOMIC DNA]</scope>
</reference>
<name>A0A090GKP7_MESPL</name>
<dbReference type="AlphaFoldDB" id="A0A090GKP7"/>
<dbReference type="PROSITE" id="PS51819">
    <property type="entry name" value="VOC"/>
    <property type="match status" value="1"/>
</dbReference>
<keyword evidence="1" id="KW-0479">Metal-binding</keyword>
<dbReference type="Gene3D" id="3.10.180.10">
    <property type="entry name" value="2,3-Dihydroxybiphenyl 1,2-Dioxygenase, domain 1"/>
    <property type="match status" value="1"/>
</dbReference>
<dbReference type="InterPro" id="IPR029068">
    <property type="entry name" value="Glyas_Bleomycin-R_OHBP_Dase"/>
</dbReference>
<dbReference type="PANTHER" id="PTHR36113">
    <property type="entry name" value="LYASE, PUTATIVE-RELATED-RELATED"/>
    <property type="match status" value="1"/>
</dbReference>
<dbReference type="SUPFAM" id="SSF54593">
    <property type="entry name" value="Glyoxalase/Bleomycin resistance protein/Dihydroxybiphenyl dioxygenase"/>
    <property type="match status" value="1"/>
</dbReference>
<gene>
    <name evidence="3" type="ORF">MPLDJ20_20324</name>
</gene>
<dbReference type="InterPro" id="IPR051332">
    <property type="entry name" value="Fosfomycin_Res_Enzymes"/>
</dbReference>
<keyword evidence="3" id="KW-0456">Lyase</keyword>
<dbReference type="CDD" id="cd08352">
    <property type="entry name" value="VOC_Bs_YwkD_like"/>
    <property type="match status" value="1"/>
</dbReference>
<evidence type="ECO:0000313" key="3">
    <source>
        <dbReference type="EMBL" id="CDX35802.1"/>
    </source>
</evidence>
<dbReference type="GO" id="GO:0046872">
    <property type="term" value="F:metal ion binding"/>
    <property type="evidence" value="ECO:0007669"/>
    <property type="project" value="UniProtKB-KW"/>
</dbReference>
<evidence type="ECO:0000256" key="1">
    <source>
        <dbReference type="ARBA" id="ARBA00022723"/>
    </source>
</evidence>
<dbReference type="Pfam" id="PF00903">
    <property type="entry name" value="Glyoxalase"/>
    <property type="match status" value="1"/>
</dbReference>
<evidence type="ECO:0000313" key="4">
    <source>
        <dbReference type="Proteomes" id="UP000046373"/>
    </source>
</evidence>
<proteinExistence type="predicted"/>
<dbReference type="Proteomes" id="UP000046373">
    <property type="component" value="Unassembled WGS sequence"/>
</dbReference>
<dbReference type="NCBIfam" id="NF008551">
    <property type="entry name" value="PRK11478.1"/>
    <property type="match status" value="1"/>
</dbReference>
<organism evidence="3 4">
    <name type="scientific">Mesorhizobium plurifarium</name>
    <dbReference type="NCBI Taxonomy" id="69974"/>
    <lineage>
        <taxon>Bacteria</taxon>
        <taxon>Pseudomonadati</taxon>
        <taxon>Pseudomonadota</taxon>
        <taxon>Alphaproteobacteria</taxon>
        <taxon>Hyphomicrobiales</taxon>
        <taxon>Phyllobacteriaceae</taxon>
        <taxon>Mesorhizobium</taxon>
    </lineage>
</organism>
<accession>A0A090GKP7</accession>
<sequence>MLSIFIATAEIHSRSVTKEALSAGEKVLASGRDSVRFSGRSMPVSVPGCVKGVPDASLLRRPYRSSREARLMLLAVHHVAIICSDYEASKQFYINKLGFAVLAENWRPERQSWKCDLRHGPIQIELFSFPNPPGRPSRPEACGLRHLAFAVASVEATAGLLRSRGVEVEPIRTDPYTGRLFTFIADPDGLPIELYQDGV</sequence>
<dbReference type="InterPro" id="IPR037478">
    <property type="entry name" value="YwkD-like_dom"/>
</dbReference>
<protein>
    <submittedName>
        <fullName evidence="3">Putative S-C lyase (Modular protein)</fullName>
    </submittedName>
</protein>
<dbReference type="InterPro" id="IPR037523">
    <property type="entry name" value="VOC_core"/>
</dbReference>
<feature type="domain" description="VOC" evidence="2">
    <location>
        <begin position="75"/>
        <end position="197"/>
    </location>
</feature>
<dbReference type="GO" id="GO:0016829">
    <property type="term" value="F:lyase activity"/>
    <property type="evidence" value="ECO:0007669"/>
    <property type="project" value="UniProtKB-KW"/>
</dbReference>
<dbReference type="PANTHER" id="PTHR36113:SF6">
    <property type="entry name" value="FOSFOMYCIN RESISTANCE PROTEIN FOSX"/>
    <property type="match status" value="1"/>
</dbReference>
<evidence type="ECO:0000259" key="2">
    <source>
        <dbReference type="PROSITE" id="PS51819"/>
    </source>
</evidence>
<dbReference type="InterPro" id="IPR004360">
    <property type="entry name" value="Glyas_Fos-R_dOase_dom"/>
</dbReference>
<dbReference type="EMBL" id="CCNB01000012">
    <property type="protein sequence ID" value="CDX35802.1"/>
    <property type="molecule type" value="Genomic_DNA"/>
</dbReference>